<dbReference type="Proteomes" id="UP000037510">
    <property type="component" value="Unassembled WGS sequence"/>
</dbReference>
<feature type="domain" description="Ribosomal protein eL8/eL30/eS12/Gadd45" evidence="2">
    <location>
        <begin position="44"/>
        <end position="126"/>
    </location>
</feature>
<dbReference type="InterPro" id="IPR024824">
    <property type="entry name" value="GADD45"/>
</dbReference>
<dbReference type="AlphaFoldDB" id="A0A0L7KWX8"/>
<dbReference type="InterPro" id="IPR029064">
    <property type="entry name" value="Ribosomal_eL30-like_sf"/>
</dbReference>
<keyword evidence="4" id="KW-1185">Reference proteome</keyword>
<dbReference type="GO" id="GO:0005634">
    <property type="term" value="C:nucleus"/>
    <property type="evidence" value="ECO:0007669"/>
    <property type="project" value="InterPro"/>
</dbReference>
<evidence type="ECO:0000313" key="3">
    <source>
        <dbReference type="EMBL" id="KOB67742.1"/>
    </source>
</evidence>
<protein>
    <recommendedName>
        <fullName evidence="2">Ribosomal protein eL8/eL30/eS12/Gadd45 domain-containing protein</fullName>
    </recommendedName>
</protein>
<dbReference type="PANTHER" id="PTHR10411">
    <property type="entry name" value="GROWTH ARREST AND DNA DAMAGE-INDUCIBLE PROTEIN GADD45"/>
    <property type="match status" value="1"/>
</dbReference>
<organism evidence="3 4">
    <name type="scientific">Operophtera brumata</name>
    <name type="common">Winter moth</name>
    <name type="synonym">Phalaena brumata</name>
    <dbReference type="NCBI Taxonomy" id="104452"/>
    <lineage>
        <taxon>Eukaryota</taxon>
        <taxon>Metazoa</taxon>
        <taxon>Ecdysozoa</taxon>
        <taxon>Arthropoda</taxon>
        <taxon>Hexapoda</taxon>
        <taxon>Insecta</taxon>
        <taxon>Pterygota</taxon>
        <taxon>Neoptera</taxon>
        <taxon>Endopterygota</taxon>
        <taxon>Lepidoptera</taxon>
        <taxon>Glossata</taxon>
        <taxon>Ditrysia</taxon>
        <taxon>Geometroidea</taxon>
        <taxon>Geometridae</taxon>
        <taxon>Larentiinae</taxon>
        <taxon>Operophtera</taxon>
    </lineage>
</organism>
<gene>
    <name evidence="3" type="ORF">OBRU01_19416</name>
</gene>
<evidence type="ECO:0000256" key="1">
    <source>
        <dbReference type="ARBA" id="ARBA00007361"/>
    </source>
</evidence>
<proteinExistence type="inferred from homology"/>
<comment type="similarity">
    <text evidence="1">Belongs to the GADD45 family.</text>
</comment>
<dbReference type="Gene3D" id="3.30.1330.30">
    <property type="match status" value="1"/>
</dbReference>
<dbReference type="STRING" id="104452.A0A0L7KWX8"/>
<accession>A0A0L7KWX8</accession>
<dbReference type="PANTHER" id="PTHR10411:SF8">
    <property type="entry name" value="FI09246P"/>
    <property type="match status" value="1"/>
</dbReference>
<reference evidence="3 4" key="1">
    <citation type="journal article" date="2015" name="Genome Biol. Evol.">
        <title>The genome of winter moth (Operophtera brumata) provides a genomic perspective on sexual dimorphism and phenology.</title>
        <authorList>
            <person name="Derks M.F."/>
            <person name="Smit S."/>
            <person name="Salis L."/>
            <person name="Schijlen E."/>
            <person name="Bossers A."/>
            <person name="Mateman C."/>
            <person name="Pijl A.S."/>
            <person name="de Ridder D."/>
            <person name="Groenen M.A."/>
            <person name="Visser M.E."/>
            <person name="Megens H.J."/>
        </authorList>
    </citation>
    <scope>NUCLEOTIDE SEQUENCE [LARGE SCALE GENOMIC DNA]</scope>
    <source>
        <strain evidence="3">WM2013NL</strain>
        <tissue evidence="3">Head and thorax</tissue>
    </source>
</reference>
<comment type="caution">
    <text evidence="3">The sequence shown here is derived from an EMBL/GenBank/DDBJ whole genome shotgun (WGS) entry which is preliminary data.</text>
</comment>
<dbReference type="GO" id="GO:0005737">
    <property type="term" value="C:cytoplasm"/>
    <property type="evidence" value="ECO:0007669"/>
    <property type="project" value="TreeGrafter"/>
</dbReference>
<name>A0A0L7KWX8_OPEBR</name>
<dbReference type="EMBL" id="JTDY01004797">
    <property type="protein sequence ID" value="KOB67742.1"/>
    <property type="molecule type" value="Genomic_DNA"/>
</dbReference>
<dbReference type="InterPro" id="IPR004038">
    <property type="entry name" value="Ribosomal_eL8/eL30/eS12/Gad45"/>
</dbReference>
<evidence type="ECO:0000313" key="4">
    <source>
        <dbReference type="Proteomes" id="UP000037510"/>
    </source>
</evidence>
<evidence type="ECO:0000259" key="2">
    <source>
        <dbReference type="Pfam" id="PF01248"/>
    </source>
</evidence>
<dbReference type="Pfam" id="PF01248">
    <property type="entry name" value="Ribosomal_L7Ae"/>
    <property type="match status" value="1"/>
</dbReference>
<dbReference type="GO" id="GO:0051726">
    <property type="term" value="P:regulation of cell cycle"/>
    <property type="evidence" value="ECO:0007669"/>
    <property type="project" value="InterPro"/>
</dbReference>
<sequence>MYNESVIPVKTESFSGMAAKSTFCTLKHNLMNSFYCSSPLSQCIQSVLRRACVEKRLTIGLLPAIQYLSSNCNSALFCLTAEAPPGDSATHMQEVLLQAFCAENEIYTLKVDSEAKMRKMLGCRTTADFSCVLVHYPYTDPFSDSQDVDLTALSDAEKDLIDHCESTWGFAQVPVIKLPEK</sequence>